<keyword evidence="4 8" id="KW-0547">Nucleotide-binding</keyword>
<dbReference type="InterPro" id="IPR020752">
    <property type="entry name" value="Glu-tRNA-synth_I_codon-bd_sub1"/>
</dbReference>
<dbReference type="Gene3D" id="3.40.50.620">
    <property type="entry name" value="HUPs"/>
    <property type="match status" value="1"/>
</dbReference>
<sequence length="496" mass="57473">MIKTRFAPSPTGFLHIGGLRAALFEYLYAKSKGGVFMVRIEDTDRERYVEGGVENIIRSLKWAGIHIDEGVDLNDDGKVTQNGEHGPYIQSKRLKIYREHVEQLVAHDHAYFCFCTKERLEKLRKEQEAAKLPTLYDGLCRDISVEDAQERVRAGDAHVIRMKVPREGTTKFHDSIRGDVEFQNSLIDDQVLLKSDGFPTYHLANVVDDHLMAVTHVIRGEEWLSSTPKHILLYWMFGWEPPEFAHIPLLVNEKKQKLSKRLGDVSVEDFKEKGYLPEALVNFVGFLGWNPGDEREIFSMDELIKEFTLEKVGKSPAIFNLEKLDWYNREYMRRISLDELTERCVPFFVNAGLLKKQETRNKKQIEWLQQIVALEKDRAATLVELVGEVGFVFADKLEYEPQLLVWKKSTLEDAREKLHEVWRFLQTIDENEWTKDGLEQKVKAWISEKKFDTGSALWPMRVALSGKKDSPGPFEIAEVLGRENTVDRLQRAYSRL</sequence>
<evidence type="ECO:0000256" key="3">
    <source>
        <dbReference type="ARBA" id="ARBA00022598"/>
    </source>
</evidence>
<dbReference type="InterPro" id="IPR008925">
    <property type="entry name" value="aa_tRNA-synth_I_cd-bd_sf"/>
</dbReference>
<feature type="binding site" evidence="8">
    <location>
        <position position="113"/>
    </location>
    <ligand>
        <name>Zn(2+)</name>
        <dbReference type="ChEBI" id="CHEBI:29105"/>
    </ligand>
</feature>
<dbReference type="Pfam" id="PF00749">
    <property type="entry name" value="tRNA-synt_1c"/>
    <property type="match status" value="1"/>
</dbReference>
<dbReference type="EMBL" id="MFQE01000071">
    <property type="protein sequence ID" value="OGH69648.1"/>
    <property type="molecule type" value="Genomic_DNA"/>
</dbReference>
<keyword evidence="8" id="KW-0862">Zinc</keyword>
<dbReference type="SUPFAM" id="SSF52374">
    <property type="entry name" value="Nucleotidylyl transferase"/>
    <property type="match status" value="1"/>
</dbReference>
<evidence type="ECO:0000256" key="2">
    <source>
        <dbReference type="ARBA" id="ARBA00022490"/>
    </source>
</evidence>
<comment type="subunit">
    <text evidence="8">Monomer.</text>
</comment>
<comment type="caution">
    <text evidence="11">The sequence shown here is derived from an EMBL/GenBank/DDBJ whole genome shotgun (WGS) entry which is preliminary data.</text>
</comment>
<feature type="binding site" evidence="8">
    <location>
        <position position="142"/>
    </location>
    <ligand>
        <name>Zn(2+)</name>
        <dbReference type="ChEBI" id="CHEBI:29105"/>
    </ligand>
</feature>
<dbReference type="PANTHER" id="PTHR43311">
    <property type="entry name" value="GLUTAMATE--TRNA LIGASE"/>
    <property type="match status" value="1"/>
</dbReference>
<evidence type="ECO:0000259" key="10">
    <source>
        <dbReference type="Pfam" id="PF19269"/>
    </source>
</evidence>
<keyword evidence="2 8" id="KW-0963">Cytoplasm</keyword>
<evidence type="ECO:0000256" key="8">
    <source>
        <dbReference type="HAMAP-Rule" id="MF_00022"/>
    </source>
</evidence>
<keyword evidence="8" id="KW-0479">Metal-binding</keyword>
<evidence type="ECO:0000313" key="12">
    <source>
        <dbReference type="Proteomes" id="UP000177457"/>
    </source>
</evidence>
<protein>
    <recommendedName>
        <fullName evidence="8">Glutamate--tRNA ligase</fullName>
        <ecNumber evidence="8">6.1.1.17</ecNumber>
    </recommendedName>
    <alternativeName>
        <fullName evidence="8">Glutamyl-tRNA synthetase</fullName>
        <shortName evidence="8">GluRS</shortName>
    </alternativeName>
</protein>
<feature type="domain" description="Glutamyl/glutaminyl-tRNA synthetase class Ib catalytic" evidence="9">
    <location>
        <begin position="2"/>
        <end position="326"/>
    </location>
</feature>
<dbReference type="EC" id="6.1.1.17" evidence="8"/>
<evidence type="ECO:0000256" key="4">
    <source>
        <dbReference type="ARBA" id="ARBA00022741"/>
    </source>
</evidence>
<feature type="binding site" evidence="8">
    <location>
        <position position="140"/>
    </location>
    <ligand>
        <name>Zn(2+)</name>
        <dbReference type="ChEBI" id="CHEBI:29105"/>
    </ligand>
</feature>
<comment type="function">
    <text evidence="8">Catalyzes the attachment of glutamate to tRNA(Glu) in a two-step reaction: glutamate is first activated by ATP to form Glu-AMP and then transferred to the acceptor end of tRNA(Glu).</text>
</comment>
<dbReference type="PRINTS" id="PR00987">
    <property type="entry name" value="TRNASYNTHGLU"/>
</dbReference>
<proteinExistence type="inferred from homology"/>
<dbReference type="GO" id="GO:0000049">
    <property type="term" value="F:tRNA binding"/>
    <property type="evidence" value="ECO:0007669"/>
    <property type="project" value="InterPro"/>
</dbReference>
<evidence type="ECO:0000256" key="5">
    <source>
        <dbReference type="ARBA" id="ARBA00022840"/>
    </source>
</evidence>
<dbReference type="PROSITE" id="PS00178">
    <property type="entry name" value="AA_TRNA_LIGASE_I"/>
    <property type="match status" value="1"/>
</dbReference>
<feature type="short sequence motif" description="'HIGH' region" evidence="8">
    <location>
        <begin position="8"/>
        <end position="18"/>
    </location>
</feature>
<evidence type="ECO:0000259" key="9">
    <source>
        <dbReference type="Pfam" id="PF00749"/>
    </source>
</evidence>
<dbReference type="STRING" id="1798683.A3C90_02470"/>
<dbReference type="InterPro" id="IPR033910">
    <property type="entry name" value="GluRS_core"/>
</dbReference>
<evidence type="ECO:0000256" key="1">
    <source>
        <dbReference type="ARBA" id="ARBA00007894"/>
    </source>
</evidence>
<feature type="binding site" evidence="8">
    <location>
        <position position="260"/>
    </location>
    <ligand>
        <name>ATP</name>
        <dbReference type="ChEBI" id="CHEBI:30616"/>
    </ligand>
</feature>
<dbReference type="GO" id="GO:0005524">
    <property type="term" value="F:ATP binding"/>
    <property type="evidence" value="ECO:0007669"/>
    <property type="project" value="UniProtKB-UniRule"/>
</dbReference>
<comment type="cofactor">
    <cofactor evidence="8">
        <name>Zn(2+)</name>
        <dbReference type="ChEBI" id="CHEBI:29105"/>
    </cofactor>
    <text evidence="8">Binds 1 zinc ion per subunit.</text>
</comment>
<dbReference type="GO" id="GO:0005737">
    <property type="term" value="C:cytoplasm"/>
    <property type="evidence" value="ECO:0007669"/>
    <property type="project" value="UniProtKB-SubCell"/>
</dbReference>
<dbReference type="InterPro" id="IPR004527">
    <property type="entry name" value="Glu-tRNA-ligase_bac/mito"/>
</dbReference>
<dbReference type="GO" id="GO:0008270">
    <property type="term" value="F:zinc ion binding"/>
    <property type="evidence" value="ECO:0007669"/>
    <property type="project" value="UniProtKB-UniRule"/>
</dbReference>
<comment type="subcellular location">
    <subcellularLocation>
        <location evidence="8">Cytoplasm</location>
    </subcellularLocation>
</comment>
<evidence type="ECO:0000256" key="7">
    <source>
        <dbReference type="ARBA" id="ARBA00023146"/>
    </source>
</evidence>
<feature type="short sequence motif" description="'KMSKS' region" evidence="8">
    <location>
        <begin position="257"/>
        <end position="261"/>
    </location>
</feature>
<dbReference type="HAMAP" id="MF_00022">
    <property type="entry name" value="Glu_tRNA_synth_type1"/>
    <property type="match status" value="1"/>
</dbReference>
<dbReference type="Gene3D" id="1.10.10.350">
    <property type="match status" value="1"/>
</dbReference>
<reference evidence="11 12" key="1">
    <citation type="journal article" date="2016" name="Nat. Commun.">
        <title>Thousands of microbial genomes shed light on interconnected biogeochemical processes in an aquifer system.</title>
        <authorList>
            <person name="Anantharaman K."/>
            <person name="Brown C.T."/>
            <person name="Hug L.A."/>
            <person name="Sharon I."/>
            <person name="Castelle C.J."/>
            <person name="Probst A.J."/>
            <person name="Thomas B.C."/>
            <person name="Singh A."/>
            <person name="Wilkins M.J."/>
            <person name="Karaoz U."/>
            <person name="Brodie E.L."/>
            <person name="Williams K.H."/>
            <person name="Hubbard S.S."/>
            <person name="Banfield J.F."/>
        </authorList>
    </citation>
    <scope>NUCLEOTIDE SEQUENCE [LARGE SCALE GENOMIC DNA]</scope>
</reference>
<dbReference type="InterPro" id="IPR045462">
    <property type="entry name" value="aa-tRNA-synth_I_cd-bd"/>
</dbReference>
<dbReference type="NCBIfam" id="TIGR00464">
    <property type="entry name" value="gltX_bact"/>
    <property type="match status" value="1"/>
</dbReference>
<organism evidence="11 12">
    <name type="scientific">Candidatus Magasanikbacteria bacterium RIFCSPHIGHO2_02_FULL_51_14</name>
    <dbReference type="NCBI Taxonomy" id="1798683"/>
    <lineage>
        <taxon>Bacteria</taxon>
        <taxon>Candidatus Magasanikiibacteriota</taxon>
    </lineage>
</organism>
<dbReference type="InterPro" id="IPR020058">
    <property type="entry name" value="Glu/Gln-tRNA-synth_Ib_cat-dom"/>
</dbReference>
<dbReference type="Proteomes" id="UP000177457">
    <property type="component" value="Unassembled WGS sequence"/>
</dbReference>
<dbReference type="InterPro" id="IPR014729">
    <property type="entry name" value="Rossmann-like_a/b/a_fold"/>
</dbReference>
<dbReference type="PANTHER" id="PTHR43311:SF2">
    <property type="entry name" value="GLUTAMATE--TRNA LIGASE, MITOCHONDRIAL-RELATED"/>
    <property type="match status" value="1"/>
</dbReference>
<dbReference type="SUPFAM" id="SSF48163">
    <property type="entry name" value="An anticodon-binding domain of class I aminoacyl-tRNA synthetases"/>
    <property type="match status" value="1"/>
</dbReference>
<keyword evidence="6 8" id="KW-0648">Protein biosynthesis</keyword>
<dbReference type="InterPro" id="IPR001412">
    <property type="entry name" value="aa-tRNA-synth_I_CS"/>
</dbReference>
<evidence type="ECO:0000256" key="6">
    <source>
        <dbReference type="ARBA" id="ARBA00022917"/>
    </source>
</evidence>
<keyword evidence="3 8" id="KW-0436">Ligase</keyword>
<dbReference type="GO" id="GO:0004818">
    <property type="term" value="F:glutamate-tRNA ligase activity"/>
    <property type="evidence" value="ECO:0007669"/>
    <property type="project" value="UniProtKB-UniRule"/>
</dbReference>
<name>A0A1F6MDM6_9BACT</name>
<evidence type="ECO:0000313" key="11">
    <source>
        <dbReference type="EMBL" id="OGH69648.1"/>
    </source>
</evidence>
<accession>A0A1F6MDM6</accession>
<comment type="similarity">
    <text evidence="1 8">Belongs to the class-I aminoacyl-tRNA synthetase family. Glutamate--tRNA ligase type 1 subfamily.</text>
</comment>
<dbReference type="Gene3D" id="1.10.8.70">
    <property type="entry name" value="Glutamate-tRNA synthetase, class I, anticodon-binding domain 1"/>
    <property type="match status" value="1"/>
</dbReference>
<dbReference type="FunFam" id="3.40.50.620:FF:000045">
    <property type="entry name" value="Glutamate--tRNA ligase, mitochondrial"/>
    <property type="match status" value="1"/>
</dbReference>
<gene>
    <name evidence="8" type="primary">gltX</name>
    <name evidence="11" type="ORF">A3C90_02470</name>
</gene>
<dbReference type="InterPro" id="IPR020751">
    <property type="entry name" value="aa-tRNA-synth_I_codon-bd_sub2"/>
</dbReference>
<keyword evidence="7 8" id="KW-0030">Aminoacyl-tRNA synthetase</keyword>
<dbReference type="InterPro" id="IPR049940">
    <property type="entry name" value="GluQ/Sye"/>
</dbReference>
<dbReference type="Pfam" id="PF19269">
    <property type="entry name" value="Anticodon_2"/>
    <property type="match status" value="1"/>
</dbReference>
<comment type="catalytic activity">
    <reaction evidence="8">
        <text>tRNA(Glu) + L-glutamate + ATP = L-glutamyl-tRNA(Glu) + AMP + diphosphate</text>
        <dbReference type="Rhea" id="RHEA:23540"/>
        <dbReference type="Rhea" id="RHEA-COMP:9663"/>
        <dbReference type="Rhea" id="RHEA-COMP:9680"/>
        <dbReference type="ChEBI" id="CHEBI:29985"/>
        <dbReference type="ChEBI" id="CHEBI:30616"/>
        <dbReference type="ChEBI" id="CHEBI:33019"/>
        <dbReference type="ChEBI" id="CHEBI:78442"/>
        <dbReference type="ChEBI" id="CHEBI:78520"/>
        <dbReference type="ChEBI" id="CHEBI:456215"/>
        <dbReference type="EC" id="6.1.1.17"/>
    </reaction>
</comment>
<feature type="domain" description="Aminoacyl-tRNA synthetase class I anticodon-binding" evidence="10">
    <location>
        <begin position="339"/>
        <end position="492"/>
    </location>
</feature>
<keyword evidence="5 8" id="KW-0067">ATP-binding</keyword>
<dbReference type="GO" id="GO:0006424">
    <property type="term" value="P:glutamyl-tRNA aminoacylation"/>
    <property type="evidence" value="ECO:0007669"/>
    <property type="project" value="UniProtKB-UniRule"/>
</dbReference>
<dbReference type="InterPro" id="IPR000924">
    <property type="entry name" value="Glu/Gln-tRNA-synth"/>
</dbReference>
<dbReference type="CDD" id="cd00808">
    <property type="entry name" value="GluRS_core"/>
    <property type="match status" value="1"/>
</dbReference>
<dbReference type="AlphaFoldDB" id="A0A1F6MDM6"/>
<feature type="binding site" evidence="8">
    <location>
        <position position="115"/>
    </location>
    <ligand>
        <name>Zn(2+)</name>
        <dbReference type="ChEBI" id="CHEBI:29105"/>
    </ligand>
</feature>